<evidence type="ECO:0000313" key="2">
    <source>
        <dbReference type="Proteomes" id="UP000189661"/>
    </source>
</evidence>
<accession>A0ABN4XLW2</accession>
<evidence type="ECO:0000313" key="1">
    <source>
        <dbReference type="EMBL" id="AQU79725.1"/>
    </source>
</evidence>
<name>A0ABN4XLW2_9BACL</name>
<dbReference type="Proteomes" id="UP000189661">
    <property type="component" value="Chromosome"/>
</dbReference>
<dbReference type="RefSeq" id="WP_071154210.1">
    <property type="nucleotide sequence ID" value="NZ_CP019401.1"/>
</dbReference>
<proteinExistence type="predicted"/>
<protein>
    <recommendedName>
        <fullName evidence="3">Head decoration protein</fullName>
    </recommendedName>
</protein>
<organism evidence="1 2">
    <name type="scientific">Planococcus faecalis</name>
    <dbReference type="NCBI Taxonomy" id="1598147"/>
    <lineage>
        <taxon>Bacteria</taxon>
        <taxon>Bacillati</taxon>
        <taxon>Bacillota</taxon>
        <taxon>Bacilli</taxon>
        <taxon>Bacillales</taxon>
        <taxon>Caryophanaceae</taxon>
        <taxon>Planococcus</taxon>
    </lineage>
</organism>
<reference evidence="1 2" key="1">
    <citation type="submission" date="2017-01" db="EMBL/GenBank/DDBJ databases">
        <title>Planococcus faecalis genome complete sequence.</title>
        <authorList>
            <person name="Lee P.C."/>
        </authorList>
    </citation>
    <scope>NUCLEOTIDE SEQUENCE [LARGE SCALE GENOMIC DNA]</scope>
    <source>
        <strain evidence="1 2">AJ003</strain>
    </source>
</reference>
<dbReference type="EMBL" id="CP019401">
    <property type="protein sequence ID" value="AQU79725.1"/>
    <property type="molecule type" value="Genomic_DNA"/>
</dbReference>
<keyword evidence="2" id="KW-1185">Reference proteome</keyword>
<sequence length="116" mass="12157">MNLQPRTDSITVQKEILKTTQGQVFKVGGLTLDSTAFAAGVVPAGTPVSVPIAGGKAISWTDLATDVIPYVTTHDVSVKTGSDALVGGYEEAYLDKTKVTLTPAFITAAGSRYKLR</sequence>
<evidence type="ECO:0008006" key="3">
    <source>
        <dbReference type="Google" id="ProtNLM"/>
    </source>
</evidence>
<gene>
    <name evidence="1" type="ORF">AJGP001_10820</name>
</gene>